<evidence type="ECO:0000256" key="7">
    <source>
        <dbReference type="ARBA" id="ARBA00023157"/>
    </source>
</evidence>
<sequence>MRRNEPMRFKHLAFIPLMLVGIWVVSCEGGEKKRPEDGQYLHVSPAEWDVTLTGNDSRCFGWLEIFHEENWKRIYSNSWKQQNAEVACKQLHCGPLLGMLNQTSLSPEKQVGCMIIGCQGNETTLKDCKPHKSNCTQYLNVAVFCQDPIKTSSDLLQTSAPLVTSSKTPDPPRTRLEDGTSLCSGKARLHLGDHWEMVCLGLQRWWTKLAPMDCQQANCDDATGIQDQGRMQQPEQWAKVQCEKMNLSLECLNRTKECLSVSLIKCTGQDAKPVSYTETILKILLGLVLTAVFLVICIPLTYKKLVKKYSKKQQHRWIGPNGVNQNVSFHRKSSSAFQPQPECQGVQDEEKAHIQGLKKNSYLSPYPALEGATHRSSNPLDYSSDSDYDLCSAQQL</sequence>
<dbReference type="Pfam" id="PF00530">
    <property type="entry name" value="SRCR"/>
    <property type="match status" value="1"/>
</dbReference>
<feature type="domain" description="SRCR" evidence="12">
    <location>
        <begin position="50"/>
        <end position="146"/>
    </location>
</feature>
<dbReference type="InterPro" id="IPR001190">
    <property type="entry name" value="SRCR"/>
</dbReference>
<protein>
    <submittedName>
        <fullName evidence="14">T-cell surface glycoprotein CD5 isoform X1</fullName>
    </submittedName>
</protein>
<keyword evidence="6 10" id="KW-0472">Membrane</keyword>
<dbReference type="CTD" id="921"/>
<comment type="caution">
    <text evidence="9">Lacks conserved residue(s) required for the propagation of feature annotation.</text>
</comment>
<dbReference type="GO" id="GO:0005886">
    <property type="term" value="C:plasma membrane"/>
    <property type="evidence" value="ECO:0007669"/>
    <property type="project" value="TreeGrafter"/>
</dbReference>
<keyword evidence="3 11" id="KW-0732">Signal</keyword>
<dbReference type="GO" id="GO:0031295">
    <property type="term" value="P:T cell costimulation"/>
    <property type="evidence" value="ECO:0007669"/>
    <property type="project" value="TreeGrafter"/>
</dbReference>
<dbReference type="PANTHER" id="PTHR47309">
    <property type="entry name" value="T-CELL SURFACE GLYCOPROTEIN CD5"/>
    <property type="match status" value="1"/>
</dbReference>
<accession>A0AA97IZ17</accession>
<keyword evidence="7 9" id="KW-1015">Disulfide bond</keyword>
<keyword evidence="4" id="KW-0677">Repeat</keyword>
<evidence type="ECO:0000256" key="11">
    <source>
        <dbReference type="SAM" id="SignalP"/>
    </source>
</evidence>
<keyword evidence="5 10" id="KW-1133">Transmembrane helix</keyword>
<evidence type="ECO:0000256" key="5">
    <source>
        <dbReference type="ARBA" id="ARBA00022989"/>
    </source>
</evidence>
<evidence type="ECO:0000256" key="2">
    <source>
        <dbReference type="ARBA" id="ARBA00022692"/>
    </source>
</evidence>
<dbReference type="FunFam" id="3.10.250.10:FF:000016">
    <property type="entry name" value="Scavenger receptor cysteine-rich protein type 12"/>
    <property type="match status" value="1"/>
</dbReference>
<organism evidence="13 14">
    <name type="scientific">Eublepharis macularius</name>
    <name type="common">Leopard gecko</name>
    <name type="synonym">Cyrtodactylus macularius</name>
    <dbReference type="NCBI Taxonomy" id="481883"/>
    <lineage>
        <taxon>Eukaryota</taxon>
        <taxon>Metazoa</taxon>
        <taxon>Chordata</taxon>
        <taxon>Craniata</taxon>
        <taxon>Vertebrata</taxon>
        <taxon>Euteleostomi</taxon>
        <taxon>Lepidosauria</taxon>
        <taxon>Squamata</taxon>
        <taxon>Bifurcata</taxon>
        <taxon>Gekkota</taxon>
        <taxon>Eublepharidae</taxon>
        <taxon>Eublepharinae</taxon>
        <taxon>Eublepharis</taxon>
    </lineage>
</organism>
<dbReference type="SUPFAM" id="SSF56487">
    <property type="entry name" value="SRCR-like"/>
    <property type="match status" value="2"/>
</dbReference>
<feature type="disulfide bond" evidence="9">
    <location>
        <begin position="118"/>
        <end position="128"/>
    </location>
</feature>
<evidence type="ECO:0000256" key="1">
    <source>
        <dbReference type="ARBA" id="ARBA00004167"/>
    </source>
</evidence>
<dbReference type="InterPro" id="IPR036772">
    <property type="entry name" value="SRCR-like_dom_sf"/>
</dbReference>
<evidence type="ECO:0000256" key="4">
    <source>
        <dbReference type="ARBA" id="ARBA00022737"/>
    </source>
</evidence>
<feature type="transmembrane region" description="Helical" evidence="10">
    <location>
        <begin position="283"/>
        <end position="302"/>
    </location>
</feature>
<evidence type="ECO:0000313" key="14">
    <source>
        <dbReference type="RefSeq" id="XP_054828278.1"/>
    </source>
</evidence>
<dbReference type="SMART" id="SM00202">
    <property type="entry name" value="SR"/>
    <property type="match status" value="1"/>
</dbReference>
<evidence type="ECO:0000259" key="12">
    <source>
        <dbReference type="PROSITE" id="PS50287"/>
    </source>
</evidence>
<dbReference type="InterPro" id="IPR003566">
    <property type="entry name" value="Tcell_CD5"/>
</dbReference>
<evidence type="ECO:0000256" key="8">
    <source>
        <dbReference type="ARBA" id="ARBA00023180"/>
    </source>
</evidence>
<evidence type="ECO:0000256" key="9">
    <source>
        <dbReference type="PROSITE-ProRule" id="PRU00196"/>
    </source>
</evidence>
<proteinExistence type="predicted"/>
<dbReference type="Gene3D" id="3.10.250.10">
    <property type="entry name" value="SRCR-like domain"/>
    <property type="match status" value="2"/>
</dbReference>
<keyword evidence="8" id="KW-0325">Glycoprotein</keyword>
<evidence type="ECO:0000313" key="13">
    <source>
        <dbReference type="Proteomes" id="UP001190640"/>
    </source>
</evidence>
<gene>
    <name evidence="14" type="primary">CD5</name>
</gene>
<dbReference type="PRINTS" id="PR00258">
    <property type="entry name" value="SPERACTRCPTR"/>
</dbReference>
<dbReference type="PANTHER" id="PTHR47309:SF1">
    <property type="entry name" value="T-CELL SURFACE GLYCOPROTEIN CD5"/>
    <property type="match status" value="1"/>
</dbReference>
<comment type="subcellular location">
    <subcellularLocation>
        <location evidence="1">Membrane</location>
        <topology evidence="1">Single-pass membrane protein</topology>
    </subcellularLocation>
</comment>
<evidence type="ECO:0000256" key="6">
    <source>
        <dbReference type="ARBA" id="ARBA00023136"/>
    </source>
</evidence>
<feature type="signal peptide" evidence="11">
    <location>
        <begin position="1"/>
        <end position="27"/>
    </location>
</feature>
<keyword evidence="13" id="KW-1185">Reference proteome</keyword>
<dbReference type="AlphaFoldDB" id="A0AA97IZ17"/>
<dbReference type="GeneID" id="129324866"/>
<dbReference type="Proteomes" id="UP001190640">
    <property type="component" value="Chromosome 2"/>
</dbReference>
<feature type="chain" id="PRO_5041727122" evidence="11">
    <location>
        <begin position="28"/>
        <end position="396"/>
    </location>
</feature>
<dbReference type="PRINTS" id="PR01409">
    <property type="entry name" value="TCELLCD5"/>
</dbReference>
<evidence type="ECO:0000256" key="3">
    <source>
        <dbReference type="ARBA" id="ARBA00022729"/>
    </source>
</evidence>
<dbReference type="PROSITE" id="PS51257">
    <property type="entry name" value="PROKAR_LIPOPROTEIN"/>
    <property type="match status" value="1"/>
</dbReference>
<name>A0AA97IZ17_EUBMA</name>
<evidence type="ECO:0000256" key="10">
    <source>
        <dbReference type="SAM" id="Phobius"/>
    </source>
</evidence>
<dbReference type="RefSeq" id="XP_054828278.1">
    <property type="nucleotide sequence ID" value="XM_054972303.1"/>
</dbReference>
<dbReference type="KEGG" id="emc:129324866"/>
<reference evidence="14" key="1">
    <citation type="submission" date="2025-08" db="UniProtKB">
        <authorList>
            <consortium name="RefSeq"/>
        </authorList>
    </citation>
    <scope>IDENTIFICATION</scope>
    <source>
        <tissue evidence="14">Blood</tissue>
    </source>
</reference>
<feature type="domain" description="SRCR" evidence="12">
    <location>
        <begin position="174"/>
        <end position="267"/>
    </location>
</feature>
<dbReference type="PROSITE" id="PS50287">
    <property type="entry name" value="SRCR_2"/>
    <property type="match status" value="2"/>
</dbReference>
<keyword evidence="2 10" id="KW-0812">Transmembrane</keyword>